<comment type="caution">
    <text evidence="1">The sequence shown here is derived from an EMBL/GenBank/DDBJ whole genome shotgun (WGS) entry which is preliminary data.</text>
</comment>
<protein>
    <submittedName>
        <fullName evidence="1">DUF4258 domain-containing protein</fullName>
    </submittedName>
</protein>
<organism evidence="1 2">
    <name type="scientific">Eiseniibacteriota bacterium</name>
    <dbReference type="NCBI Taxonomy" id="2212470"/>
    <lineage>
        <taxon>Bacteria</taxon>
        <taxon>Candidatus Eiseniibacteriota</taxon>
    </lineage>
</organism>
<dbReference type="InterPro" id="IPR025354">
    <property type="entry name" value="DUF4258"/>
</dbReference>
<name>A0A956SG13_UNCEI</name>
<evidence type="ECO:0000313" key="2">
    <source>
        <dbReference type="Proteomes" id="UP000739538"/>
    </source>
</evidence>
<sequence>MDDVRELRKVLAEAANGSRAIRYQRHAQERMLQRDVTTDDLLYLLDHPSCIEPQEVDLSGEEKFRVEGCDTDGRRLAVVVVVPPDRNELRIITVVTP</sequence>
<reference evidence="1" key="1">
    <citation type="submission" date="2020-04" db="EMBL/GenBank/DDBJ databases">
        <authorList>
            <person name="Zhang T."/>
        </authorList>
    </citation>
    <scope>NUCLEOTIDE SEQUENCE</scope>
    <source>
        <strain evidence="1">HKST-UBA02</strain>
    </source>
</reference>
<dbReference type="Proteomes" id="UP000739538">
    <property type="component" value="Unassembled WGS sequence"/>
</dbReference>
<proteinExistence type="predicted"/>
<dbReference type="Pfam" id="PF14076">
    <property type="entry name" value="DUF4258"/>
    <property type="match status" value="1"/>
</dbReference>
<accession>A0A956SG13</accession>
<reference evidence="1" key="2">
    <citation type="journal article" date="2021" name="Microbiome">
        <title>Successional dynamics and alternative stable states in a saline activated sludge microbial community over 9 years.</title>
        <authorList>
            <person name="Wang Y."/>
            <person name="Ye J."/>
            <person name="Ju F."/>
            <person name="Liu L."/>
            <person name="Boyd J.A."/>
            <person name="Deng Y."/>
            <person name="Parks D.H."/>
            <person name="Jiang X."/>
            <person name="Yin X."/>
            <person name="Woodcroft B.J."/>
            <person name="Tyson G.W."/>
            <person name="Hugenholtz P."/>
            <person name="Polz M.F."/>
            <person name="Zhang T."/>
        </authorList>
    </citation>
    <scope>NUCLEOTIDE SEQUENCE</scope>
    <source>
        <strain evidence="1">HKST-UBA02</strain>
    </source>
</reference>
<dbReference type="EMBL" id="JAGQHS010000320">
    <property type="protein sequence ID" value="MCA9759352.1"/>
    <property type="molecule type" value="Genomic_DNA"/>
</dbReference>
<dbReference type="AlphaFoldDB" id="A0A956SG13"/>
<evidence type="ECO:0000313" key="1">
    <source>
        <dbReference type="EMBL" id="MCA9759352.1"/>
    </source>
</evidence>
<gene>
    <name evidence="1" type="ORF">KDA27_26400</name>
</gene>